<accession>A0A4R1K8T4</accession>
<evidence type="ECO:0000256" key="5">
    <source>
        <dbReference type="ARBA" id="ARBA00022692"/>
    </source>
</evidence>
<feature type="transmembrane region" description="Helical" evidence="8">
    <location>
        <begin position="15"/>
        <end position="32"/>
    </location>
</feature>
<reference evidence="9 10" key="1">
    <citation type="submission" date="2019-03" db="EMBL/GenBank/DDBJ databases">
        <title>Genomic Encyclopedia of Type Strains, Phase IV (KMG-IV): sequencing the most valuable type-strain genomes for metagenomic binning, comparative biology and taxonomic classification.</title>
        <authorList>
            <person name="Goeker M."/>
        </authorList>
    </citation>
    <scope>NUCLEOTIDE SEQUENCE [LARGE SCALE GENOMIC DNA]</scope>
    <source>
        <strain evidence="9 10">DSM 24984</strain>
    </source>
</reference>
<keyword evidence="4" id="KW-1003">Cell membrane</keyword>
<dbReference type="GO" id="GO:0005886">
    <property type="term" value="C:plasma membrane"/>
    <property type="evidence" value="ECO:0007669"/>
    <property type="project" value="UniProtKB-SubCell"/>
</dbReference>
<keyword evidence="10" id="KW-1185">Reference proteome</keyword>
<evidence type="ECO:0000313" key="9">
    <source>
        <dbReference type="EMBL" id="TCK60407.1"/>
    </source>
</evidence>
<evidence type="ECO:0000256" key="6">
    <source>
        <dbReference type="ARBA" id="ARBA00022989"/>
    </source>
</evidence>
<keyword evidence="6 8" id="KW-1133">Transmembrane helix</keyword>
<protein>
    <submittedName>
        <fullName evidence="9">4-azaleucine resistance transporter AzlC</fullName>
    </submittedName>
</protein>
<evidence type="ECO:0000256" key="4">
    <source>
        <dbReference type="ARBA" id="ARBA00022475"/>
    </source>
</evidence>
<organism evidence="9 10">
    <name type="scientific">Seleniivibrio woodruffii</name>
    <dbReference type="NCBI Taxonomy" id="1078050"/>
    <lineage>
        <taxon>Bacteria</taxon>
        <taxon>Pseudomonadati</taxon>
        <taxon>Deferribacterota</taxon>
        <taxon>Deferribacteres</taxon>
        <taxon>Deferribacterales</taxon>
        <taxon>Geovibrionaceae</taxon>
        <taxon>Seleniivibrio</taxon>
    </lineage>
</organism>
<dbReference type="OrthoDB" id="9803444at2"/>
<feature type="transmembrane region" description="Helical" evidence="8">
    <location>
        <begin position="66"/>
        <end position="93"/>
    </location>
</feature>
<dbReference type="GO" id="GO:1903785">
    <property type="term" value="P:L-valine transmembrane transport"/>
    <property type="evidence" value="ECO:0007669"/>
    <property type="project" value="TreeGrafter"/>
</dbReference>
<dbReference type="EMBL" id="SMGG01000004">
    <property type="protein sequence ID" value="TCK60407.1"/>
    <property type="molecule type" value="Genomic_DNA"/>
</dbReference>
<dbReference type="AlphaFoldDB" id="A0A4R1K8T4"/>
<name>A0A4R1K8T4_9BACT</name>
<evidence type="ECO:0000256" key="3">
    <source>
        <dbReference type="ARBA" id="ARBA00022448"/>
    </source>
</evidence>
<proteinExistence type="inferred from homology"/>
<evidence type="ECO:0000256" key="7">
    <source>
        <dbReference type="ARBA" id="ARBA00023136"/>
    </source>
</evidence>
<keyword evidence="3" id="KW-0813">Transport</keyword>
<feature type="transmembrane region" description="Helical" evidence="8">
    <location>
        <begin position="127"/>
        <end position="149"/>
    </location>
</feature>
<comment type="subcellular location">
    <subcellularLocation>
        <location evidence="1">Cell membrane</location>
        <topology evidence="1">Multi-pass membrane protein</topology>
    </subcellularLocation>
</comment>
<feature type="transmembrane region" description="Helical" evidence="8">
    <location>
        <begin position="185"/>
        <end position="201"/>
    </location>
</feature>
<comment type="caution">
    <text evidence="9">The sequence shown here is derived from an EMBL/GenBank/DDBJ whole genome shotgun (WGS) entry which is preliminary data.</text>
</comment>
<dbReference type="InterPro" id="IPR011606">
    <property type="entry name" value="Brnchd-chn_aa_trnsp_permease"/>
</dbReference>
<dbReference type="RefSeq" id="WP_132873093.1">
    <property type="nucleotide sequence ID" value="NZ_JBLJBI010000099.1"/>
</dbReference>
<gene>
    <name evidence="9" type="ORF">C8D98_1280</name>
</gene>
<feature type="transmembrane region" description="Helical" evidence="8">
    <location>
        <begin position="38"/>
        <end position="59"/>
    </location>
</feature>
<dbReference type="PANTHER" id="PTHR34979">
    <property type="entry name" value="INNER MEMBRANE PROTEIN YGAZ"/>
    <property type="match status" value="1"/>
</dbReference>
<evidence type="ECO:0000256" key="1">
    <source>
        <dbReference type="ARBA" id="ARBA00004651"/>
    </source>
</evidence>
<evidence type="ECO:0000256" key="8">
    <source>
        <dbReference type="SAM" id="Phobius"/>
    </source>
</evidence>
<keyword evidence="5 8" id="KW-0812">Transmembrane</keyword>
<keyword evidence="7 8" id="KW-0472">Membrane</keyword>
<evidence type="ECO:0000313" key="10">
    <source>
        <dbReference type="Proteomes" id="UP000294614"/>
    </source>
</evidence>
<evidence type="ECO:0000256" key="2">
    <source>
        <dbReference type="ARBA" id="ARBA00010735"/>
    </source>
</evidence>
<dbReference type="Pfam" id="PF03591">
    <property type="entry name" value="AzlC"/>
    <property type="match status" value="1"/>
</dbReference>
<feature type="transmembrane region" description="Helical" evidence="8">
    <location>
        <begin position="207"/>
        <end position="223"/>
    </location>
</feature>
<dbReference type="PANTHER" id="PTHR34979:SF1">
    <property type="entry name" value="INNER MEMBRANE PROTEIN YGAZ"/>
    <property type="match status" value="1"/>
</dbReference>
<comment type="similarity">
    <text evidence="2">Belongs to the AzlC family.</text>
</comment>
<feature type="transmembrane region" description="Helical" evidence="8">
    <location>
        <begin position="161"/>
        <end position="178"/>
    </location>
</feature>
<sequence length="226" mass="24800">MNTNYQAFKLGMKDGLPIALGVAAYGVVYGMLTQGVLTGWETIMSCMVVFAGVSQIMALEMWHQPLPVFAIILSTFIVNIRHILMGASIYPYAEKEKKWVSYVSLFFMVDEGWALTMGKMHRTAERIGYLAGTGFILYFLWLASALIGRQAGAFIPSPEKLGIDFALSAVFITMAVSGFRGRRDIPVIVVAVIVSCLFEHYVGGKWYILAGGIAGGLTAWITYGQD</sequence>
<dbReference type="Proteomes" id="UP000294614">
    <property type="component" value="Unassembled WGS sequence"/>
</dbReference>